<dbReference type="Proteomes" id="UP000740926">
    <property type="component" value="Unassembled WGS sequence"/>
</dbReference>
<sequence>MMRNRYSGYVTPRISIVPDSHDGRPMLIGAGPQMMRVSSLKNRMKPNVASTWSRCSRGYRRASAMRSSSRPSAAMPAMTAAAASRNEPVWRNTVAAMKAPIM</sequence>
<evidence type="ECO:0000256" key="1">
    <source>
        <dbReference type="SAM" id="MobiDB-lite"/>
    </source>
</evidence>
<comment type="caution">
    <text evidence="2">The sequence shown here is derived from an EMBL/GenBank/DDBJ whole genome shotgun (WGS) entry which is preliminary data.</text>
</comment>
<keyword evidence="3" id="KW-1185">Reference proteome</keyword>
<organism evidence="2 3">
    <name type="scientific">Rhizopus delemar</name>
    <dbReference type="NCBI Taxonomy" id="936053"/>
    <lineage>
        <taxon>Eukaryota</taxon>
        <taxon>Fungi</taxon>
        <taxon>Fungi incertae sedis</taxon>
        <taxon>Mucoromycota</taxon>
        <taxon>Mucoromycotina</taxon>
        <taxon>Mucoromycetes</taxon>
        <taxon>Mucorales</taxon>
        <taxon>Mucorineae</taxon>
        <taxon>Rhizopodaceae</taxon>
        <taxon>Rhizopus</taxon>
    </lineage>
</organism>
<evidence type="ECO:0000313" key="3">
    <source>
        <dbReference type="Proteomes" id="UP000740926"/>
    </source>
</evidence>
<dbReference type="AlphaFoldDB" id="A0A9P7C320"/>
<proteinExistence type="predicted"/>
<protein>
    <submittedName>
        <fullName evidence="2">Uncharacterized protein</fullName>
    </submittedName>
</protein>
<dbReference type="EMBL" id="JAANIU010009241">
    <property type="protein sequence ID" value="KAG1533500.1"/>
    <property type="molecule type" value="Genomic_DNA"/>
</dbReference>
<gene>
    <name evidence="2" type="ORF">G6F50_015859</name>
</gene>
<evidence type="ECO:0000313" key="2">
    <source>
        <dbReference type="EMBL" id="KAG1533500.1"/>
    </source>
</evidence>
<accession>A0A9P7C320</accession>
<feature type="region of interest" description="Disordered" evidence="1">
    <location>
        <begin position="61"/>
        <end position="82"/>
    </location>
</feature>
<reference evidence="2 3" key="1">
    <citation type="journal article" date="2020" name="Microb. Genom.">
        <title>Genetic diversity of clinical and environmental Mucorales isolates obtained from an investigation of mucormycosis cases among solid organ transplant recipients.</title>
        <authorList>
            <person name="Nguyen M.H."/>
            <person name="Kaul D."/>
            <person name="Muto C."/>
            <person name="Cheng S.J."/>
            <person name="Richter R.A."/>
            <person name="Bruno V.M."/>
            <person name="Liu G."/>
            <person name="Beyhan S."/>
            <person name="Sundermann A.J."/>
            <person name="Mounaud S."/>
            <person name="Pasculle A.W."/>
            <person name="Nierman W.C."/>
            <person name="Driscoll E."/>
            <person name="Cumbie R."/>
            <person name="Clancy C.J."/>
            <person name="Dupont C.L."/>
        </authorList>
    </citation>
    <scope>NUCLEOTIDE SEQUENCE [LARGE SCALE GENOMIC DNA]</scope>
    <source>
        <strain evidence="2 3">GL24</strain>
    </source>
</reference>
<name>A0A9P7C320_9FUNG</name>